<dbReference type="Gene3D" id="3.40.718.10">
    <property type="entry name" value="Isopropylmalate Dehydrogenase"/>
    <property type="match status" value="1"/>
</dbReference>
<evidence type="ECO:0000256" key="7">
    <source>
        <dbReference type="ARBA" id="ARBA00023264"/>
    </source>
</evidence>
<keyword evidence="3 10" id="KW-0444">Lipid biosynthesis</keyword>
<dbReference type="InterPro" id="IPR003664">
    <property type="entry name" value="FA_synthesis"/>
</dbReference>
<evidence type="ECO:0000256" key="3">
    <source>
        <dbReference type="ARBA" id="ARBA00022516"/>
    </source>
</evidence>
<proteinExistence type="inferred from homology"/>
<dbReference type="Pfam" id="PF02504">
    <property type="entry name" value="FA_synthesis"/>
    <property type="match status" value="1"/>
</dbReference>
<evidence type="ECO:0000256" key="10">
    <source>
        <dbReference type="HAMAP-Rule" id="MF_00019"/>
    </source>
</evidence>
<keyword evidence="11" id="KW-0012">Acyltransferase</keyword>
<dbReference type="SUPFAM" id="SSF53659">
    <property type="entry name" value="Isocitrate/Isopropylmalate dehydrogenase-like"/>
    <property type="match status" value="1"/>
</dbReference>
<comment type="pathway">
    <text evidence="10">Lipid metabolism; phospholipid metabolism.</text>
</comment>
<keyword evidence="4 10" id="KW-0808">Transferase</keyword>
<comment type="caution">
    <text evidence="11">The sequence shown here is derived from an EMBL/GenBank/DDBJ whole genome shotgun (WGS) entry which is preliminary data.</text>
</comment>
<organism evidence="11 12">
    <name type="scientific">Paralimibaculum aggregatum</name>
    <dbReference type="NCBI Taxonomy" id="3036245"/>
    <lineage>
        <taxon>Bacteria</taxon>
        <taxon>Pseudomonadati</taxon>
        <taxon>Pseudomonadota</taxon>
        <taxon>Alphaproteobacteria</taxon>
        <taxon>Rhodobacterales</taxon>
        <taxon>Paracoccaceae</taxon>
        <taxon>Paralimibaculum</taxon>
    </lineage>
</organism>
<comment type="subunit">
    <text evidence="9 10">Homodimer. Probably interacts with PlsY.</text>
</comment>
<keyword evidence="6 10" id="KW-0594">Phospholipid biosynthesis</keyword>
<keyword evidence="12" id="KW-1185">Reference proteome</keyword>
<dbReference type="Proteomes" id="UP001239909">
    <property type="component" value="Unassembled WGS sequence"/>
</dbReference>
<evidence type="ECO:0000313" key="11">
    <source>
        <dbReference type="EMBL" id="GMG81681.1"/>
    </source>
</evidence>
<evidence type="ECO:0000256" key="6">
    <source>
        <dbReference type="ARBA" id="ARBA00023209"/>
    </source>
</evidence>
<keyword evidence="5 10" id="KW-0443">Lipid metabolism</keyword>
<evidence type="ECO:0000256" key="8">
    <source>
        <dbReference type="ARBA" id="ARBA00024069"/>
    </source>
</evidence>
<gene>
    <name evidence="10 11" type="primary">plsX</name>
    <name evidence="11" type="ORF">LNKW23_08940</name>
</gene>
<dbReference type="InterPro" id="IPR012281">
    <property type="entry name" value="Phospholipid_synth_PlsX-like"/>
</dbReference>
<evidence type="ECO:0000256" key="5">
    <source>
        <dbReference type="ARBA" id="ARBA00023098"/>
    </source>
</evidence>
<evidence type="ECO:0000256" key="9">
    <source>
        <dbReference type="ARBA" id="ARBA00046608"/>
    </source>
</evidence>
<keyword evidence="2 10" id="KW-0963">Cytoplasm</keyword>
<dbReference type="EC" id="2.3.1.274" evidence="8 10"/>
<dbReference type="RefSeq" id="WP_285670397.1">
    <property type="nucleotide sequence ID" value="NZ_BSYI01000005.1"/>
</dbReference>
<evidence type="ECO:0000256" key="4">
    <source>
        <dbReference type="ARBA" id="ARBA00022679"/>
    </source>
</evidence>
<sequence>MAPETVLSIDAMGGDRGPAPLIGALDRVARKRSGLRFLLHGRAEELEPLLRRRSALVGRYELRDCPGLVRMDDPPTRSLRDRRDTSMWQCLEAVSRGEAAVAVSAGNTGTLLAMAVLILRRAPGVARPAIAVHWPAARPEGYTIALDVGANLSAEPAHLAQYALMGAEYARISFGVDAPRVGLLNIGTEETKGPDRLRETAALISDAATRTGRFAYHGFVEGTDLSGNRVDVVVTDGFTGNIALKTGEGTAGFVRQTLTSAFRHSWLTRFASMFAVTTLMRLRQRIDPRRVNGGVFLGLRGTVVKSHGGADAVGFVSAIELAAQMAETEFTQRVAKQLGKLDIRRATGPGGPQNDDVGA</sequence>
<comment type="subcellular location">
    <subcellularLocation>
        <location evidence="10">Cytoplasm</location>
    </subcellularLocation>
    <text evidence="10">Associated with the membrane possibly through PlsY.</text>
</comment>
<accession>A0ABQ6LMK7</accession>
<name>A0ABQ6LMK7_9RHOB</name>
<reference evidence="11 12" key="1">
    <citation type="submission" date="2023-04" db="EMBL/GenBank/DDBJ databases">
        <title>Marinoamorphus aggregata gen. nov., sp. Nov., isolate from tissue of brittle star Ophioplocus japonicus.</title>
        <authorList>
            <person name="Kawano K."/>
            <person name="Sawayama S."/>
            <person name="Nakagawa S."/>
        </authorList>
    </citation>
    <scope>NUCLEOTIDE SEQUENCE [LARGE SCALE GENOMIC DNA]</scope>
    <source>
        <strain evidence="11 12">NKW23</strain>
    </source>
</reference>
<comment type="catalytic activity">
    <reaction evidence="1 10">
        <text>a fatty acyl-[ACP] + phosphate = an acyl phosphate + holo-[ACP]</text>
        <dbReference type="Rhea" id="RHEA:42292"/>
        <dbReference type="Rhea" id="RHEA-COMP:9685"/>
        <dbReference type="Rhea" id="RHEA-COMP:14125"/>
        <dbReference type="ChEBI" id="CHEBI:43474"/>
        <dbReference type="ChEBI" id="CHEBI:59918"/>
        <dbReference type="ChEBI" id="CHEBI:64479"/>
        <dbReference type="ChEBI" id="CHEBI:138651"/>
        <dbReference type="EC" id="2.3.1.274"/>
    </reaction>
</comment>
<dbReference type="EMBL" id="BSYI01000005">
    <property type="protein sequence ID" value="GMG81681.1"/>
    <property type="molecule type" value="Genomic_DNA"/>
</dbReference>
<dbReference type="PANTHER" id="PTHR30100">
    <property type="entry name" value="FATTY ACID/PHOSPHOLIPID SYNTHESIS PROTEIN PLSX"/>
    <property type="match status" value="1"/>
</dbReference>
<protein>
    <recommendedName>
        <fullName evidence="8 10">Phosphate acyltransferase</fullName>
        <ecNumber evidence="8 10">2.3.1.274</ecNumber>
    </recommendedName>
    <alternativeName>
        <fullName evidence="10">Acyl-ACP phosphotransacylase</fullName>
    </alternativeName>
    <alternativeName>
        <fullName evidence="10">Acyl-[acyl-carrier-protein]--phosphate acyltransferase</fullName>
    </alternativeName>
    <alternativeName>
        <fullName evidence="10">Phosphate-acyl-ACP acyltransferase</fullName>
    </alternativeName>
</protein>
<dbReference type="PIRSF" id="PIRSF002465">
    <property type="entry name" value="Phsphlp_syn_PlsX"/>
    <property type="match status" value="1"/>
</dbReference>
<dbReference type="GO" id="GO:0016746">
    <property type="term" value="F:acyltransferase activity"/>
    <property type="evidence" value="ECO:0007669"/>
    <property type="project" value="UniProtKB-KW"/>
</dbReference>
<dbReference type="HAMAP" id="MF_00019">
    <property type="entry name" value="PlsX"/>
    <property type="match status" value="1"/>
</dbReference>
<dbReference type="NCBIfam" id="TIGR00182">
    <property type="entry name" value="plsX"/>
    <property type="match status" value="1"/>
</dbReference>
<comment type="similarity">
    <text evidence="10">Belongs to the PlsX family.</text>
</comment>
<evidence type="ECO:0000256" key="2">
    <source>
        <dbReference type="ARBA" id="ARBA00022490"/>
    </source>
</evidence>
<evidence type="ECO:0000313" key="12">
    <source>
        <dbReference type="Proteomes" id="UP001239909"/>
    </source>
</evidence>
<evidence type="ECO:0000256" key="1">
    <source>
        <dbReference type="ARBA" id="ARBA00001232"/>
    </source>
</evidence>
<keyword evidence="7 10" id="KW-1208">Phospholipid metabolism</keyword>
<comment type="function">
    <text evidence="10">Catalyzes the reversible formation of acyl-phosphate (acyl-PO(4)) from acyl-[acyl-carrier-protein] (acyl-ACP). This enzyme utilizes acyl-ACP as fatty acyl donor, but not acyl-CoA.</text>
</comment>
<dbReference type="PANTHER" id="PTHR30100:SF1">
    <property type="entry name" value="PHOSPHATE ACYLTRANSFERASE"/>
    <property type="match status" value="1"/>
</dbReference>